<evidence type="ECO:0000313" key="1">
    <source>
        <dbReference type="EMBL" id="AUH32059.1"/>
    </source>
</evidence>
<reference evidence="1 2" key="1">
    <citation type="submission" date="2017-12" db="EMBL/GenBank/DDBJ databases">
        <authorList>
            <person name="Hurst M.R.H."/>
        </authorList>
    </citation>
    <scope>NUCLEOTIDE SEQUENCE [LARGE SCALE GENOMIC DNA]</scope>
    <source>
        <strain evidence="1 2">BM15</strain>
    </source>
</reference>
<dbReference type="RefSeq" id="WP_101458738.1">
    <property type="nucleotide sequence ID" value="NZ_CP025408.1"/>
</dbReference>
<dbReference type="AlphaFoldDB" id="A0A2K9ECP7"/>
<protein>
    <submittedName>
        <fullName evidence="1">Uncharacterized protein</fullName>
    </submittedName>
</protein>
<accession>A0A2K9ECP7</accession>
<dbReference type="KEGG" id="paro:CUV01_00380"/>
<dbReference type="OrthoDB" id="7872799at2"/>
<name>A0A2K9ECP7_9RHOB</name>
<proteinExistence type="predicted"/>
<sequence length="167" mass="19267">MTDALFKTFCKGCGTELPSGPYAEVRQWCSQKCYMRAYHDLDKQARLDAKRARPPCKQCGGPVAIHKDRRAVYCSVQCQRKGGRAEWRLRLARICEHCRKPYVPNTKDQRFCGQWCRAQATIRKHHPRPCEWCDTMIENPRRAAAKYCCSTCAARARVAAKRAKNEI</sequence>
<keyword evidence="2" id="KW-1185">Reference proteome</keyword>
<dbReference type="EMBL" id="CP025408">
    <property type="protein sequence ID" value="AUH32059.1"/>
    <property type="molecule type" value="Genomic_DNA"/>
</dbReference>
<gene>
    <name evidence="1" type="ORF">CUV01_00380</name>
</gene>
<dbReference type="Proteomes" id="UP000233742">
    <property type="component" value="Chromosome"/>
</dbReference>
<evidence type="ECO:0000313" key="2">
    <source>
        <dbReference type="Proteomes" id="UP000233742"/>
    </source>
</evidence>
<organism evidence="1 2">
    <name type="scientific">Paracoccus tegillarcae</name>
    <dbReference type="NCBI Taxonomy" id="1529068"/>
    <lineage>
        <taxon>Bacteria</taxon>
        <taxon>Pseudomonadati</taxon>
        <taxon>Pseudomonadota</taxon>
        <taxon>Alphaproteobacteria</taxon>
        <taxon>Rhodobacterales</taxon>
        <taxon>Paracoccaceae</taxon>
        <taxon>Paracoccus</taxon>
    </lineage>
</organism>